<name>A0AAN6VAE7_9PEZI</name>
<evidence type="ECO:0000313" key="1">
    <source>
        <dbReference type="EMBL" id="KAK4147439.1"/>
    </source>
</evidence>
<protein>
    <recommendedName>
        <fullName evidence="3">Ankyrin</fullName>
    </recommendedName>
</protein>
<organism evidence="1 2">
    <name type="scientific">Dichotomopilus funicola</name>
    <dbReference type="NCBI Taxonomy" id="1934379"/>
    <lineage>
        <taxon>Eukaryota</taxon>
        <taxon>Fungi</taxon>
        <taxon>Dikarya</taxon>
        <taxon>Ascomycota</taxon>
        <taxon>Pezizomycotina</taxon>
        <taxon>Sordariomycetes</taxon>
        <taxon>Sordariomycetidae</taxon>
        <taxon>Sordariales</taxon>
        <taxon>Chaetomiaceae</taxon>
        <taxon>Dichotomopilus</taxon>
    </lineage>
</organism>
<evidence type="ECO:0000313" key="2">
    <source>
        <dbReference type="Proteomes" id="UP001302676"/>
    </source>
</evidence>
<dbReference type="AlphaFoldDB" id="A0AAN6VAE7"/>
<comment type="caution">
    <text evidence="1">The sequence shown here is derived from an EMBL/GenBank/DDBJ whole genome shotgun (WGS) entry which is preliminary data.</text>
</comment>
<evidence type="ECO:0008006" key="3">
    <source>
        <dbReference type="Google" id="ProtNLM"/>
    </source>
</evidence>
<accession>A0AAN6VAE7</accession>
<proteinExistence type="predicted"/>
<feature type="non-terminal residue" evidence="1">
    <location>
        <position position="1"/>
    </location>
</feature>
<sequence>INERNHFGHNPFHLAIANPACLDILTQVGDQGGLNERDHNGVLPVEAAVWWSNQSCKLKPLDPKQRANSPYSRRKKCHRCHCAHSLVILLKADCEIPTNDRWFRFFQELLNHCCHRGRLRFVRAIKNRRERLKQLALCNLPDTDADRLGLRRDTVLDSHATEVACLLEGRGVHIPAALAIALPTATRNDEDYSAHIYHLISNINDAQLFFQCGFRDTNIWVTTDPSKRPAFAFLDLPYLRWLHNHGADPLFRILSFEDGRAFTSTHFIFWKIGETIYESRPELDFQSLEWAQQLQFPDIADNCQCRCAAEGCTPLIYLLKGLSLPNGVRRSCIRTSDVFLNNMASVTDELLRISGGNFGHRHLMALLRFATHAMLDLPHTCCNPRDRYYSAPCRFSAEDADEIYQEHVPEFRLLEDLLVGCEEDLKTILSSPQGRDGLVSYVGTTWSERVKEALTRLDDDKLSEEERKGAEDIGVVWGAPPPRKPYRGTPPPPYLDALRQAVIKHMETGILEYDSWVSKIGI</sequence>
<dbReference type="Proteomes" id="UP001302676">
    <property type="component" value="Unassembled WGS sequence"/>
</dbReference>
<dbReference type="EMBL" id="MU853556">
    <property type="protein sequence ID" value="KAK4147439.1"/>
    <property type="molecule type" value="Genomic_DNA"/>
</dbReference>
<dbReference type="RefSeq" id="XP_062640810.1">
    <property type="nucleotide sequence ID" value="XM_062785293.1"/>
</dbReference>
<dbReference type="GeneID" id="87821906"/>
<gene>
    <name evidence="1" type="ORF">C8A04DRAFT_8919</name>
</gene>
<keyword evidence="2" id="KW-1185">Reference proteome</keyword>
<reference evidence="1" key="1">
    <citation type="journal article" date="2023" name="Mol. Phylogenet. Evol.">
        <title>Genome-scale phylogeny and comparative genomics of the fungal order Sordariales.</title>
        <authorList>
            <person name="Hensen N."/>
            <person name="Bonometti L."/>
            <person name="Westerberg I."/>
            <person name="Brannstrom I.O."/>
            <person name="Guillou S."/>
            <person name="Cros-Aarteil S."/>
            <person name="Calhoun S."/>
            <person name="Haridas S."/>
            <person name="Kuo A."/>
            <person name="Mondo S."/>
            <person name="Pangilinan J."/>
            <person name="Riley R."/>
            <person name="LaButti K."/>
            <person name="Andreopoulos B."/>
            <person name="Lipzen A."/>
            <person name="Chen C."/>
            <person name="Yan M."/>
            <person name="Daum C."/>
            <person name="Ng V."/>
            <person name="Clum A."/>
            <person name="Steindorff A."/>
            <person name="Ohm R.A."/>
            <person name="Martin F."/>
            <person name="Silar P."/>
            <person name="Natvig D.O."/>
            <person name="Lalanne C."/>
            <person name="Gautier V."/>
            <person name="Ament-Velasquez S.L."/>
            <person name="Kruys A."/>
            <person name="Hutchinson M.I."/>
            <person name="Powell A.J."/>
            <person name="Barry K."/>
            <person name="Miller A.N."/>
            <person name="Grigoriev I.V."/>
            <person name="Debuchy R."/>
            <person name="Gladieux P."/>
            <person name="Hiltunen Thoren M."/>
            <person name="Johannesson H."/>
        </authorList>
    </citation>
    <scope>NUCLEOTIDE SEQUENCE</scope>
    <source>
        <strain evidence="1">CBS 141.50</strain>
    </source>
</reference>
<reference evidence="1" key="2">
    <citation type="submission" date="2023-05" db="EMBL/GenBank/DDBJ databases">
        <authorList>
            <consortium name="Lawrence Berkeley National Laboratory"/>
            <person name="Steindorff A."/>
            <person name="Hensen N."/>
            <person name="Bonometti L."/>
            <person name="Westerberg I."/>
            <person name="Brannstrom I.O."/>
            <person name="Guillou S."/>
            <person name="Cros-Aarteil S."/>
            <person name="Calhoun S."/>
            <person name="Haridas S."/>
            <person name="Kuo A."/>
            <person name="Mondo S."/>
            <person name="Pangilinan J."/>
            <person name="Riley R."/>
            <person name="Labutti K."/>
            <person name="Andreopoulos B."/>
            <person name="Lipzen A."/>
            <person name="Chen C."/>
            <person name="Yanf M."/>
            <person name="Daum C."/>
            <person name="Ng V."/>
            <person name="Clum A."/>
            <person name="Ohm R."/>
            <person name="Martin F."/>
            <person name="Silar P."/>
            <person name="Natvig D."/>
            <person name="Lalanne C."/>
            <person name="Gautier V."/>
            <person name="Ament-Velasquez S.L."/>
            <person name="Kruys A."/>
            <person name="Hutchinson M.I."/>
            <person name="Powell A.J."/>
            <person name="Barry K."/>
            <person name="Miller A.N."/>
            <person name="Grigoriev I.V."/>
            <person name="Debuchy R."/>
            <person name="Gladieux P."/>
            <person name="Thoren M.H."/>
            <person name="Johannesson H."/>
        </authorList>
    </citation>
    <scope>NUCLEOTIDE SEQUENCE</scope>
    <source>
        <strain evidence="1">CBS 141.50</strain>
    </source>
</reference>